<proteinExistence type="predicted"/>
<organism evidence="7 8">
    <name type="scientific">Acetobacter aceti</name>
    <dbReference type="NCBI Taxonomy" id="435"/>
    <lineage>
        <taxon>Bacteria</taxon>
        <taxon>Pseudomonadati</taxon>
        <taxon>Pseudomonadota</taxon>
        <taxon>Alphaproteobacteria</taxon>
        <taxon>Acetobacterales</taxon>
        <taxon>Acetobacteraceae</taxon>
        <taxon>Acetobacter</taxon>
        <taxon>Acetobacter subgen. Acetobacter</taxon>
    </lineage>
</organism>
<feature type="transmembrane region" description="Helical" evidence="6">
    <location>
        <begin position="31"/>
        <end position="50"/>
    </location>
</feature>
<evidence type="ECO:0000313" key="7">
    <source>
        <dbReference type="EMBL" id="AQS83839.1"/>
    </source>
</evidence>
<keyword evidence="2" id="KW-1003">Cell membrane</keyword>
<dbReference type="KEGG" id="aace:A0U92_02560"/>
<dbReference type="GO" id="GO:0005886">
    <property type="term" value="C:plasma membrane"/>
    <property type="evidence" value="ECO:0007669"/>
    <property type="project" value="UniProtKB-SubCell"/>
</dbReference>
<keyword evidence="5 6" id="KW-0472">Membrane</keyword>
<evidence type="ECO:0000256" key="3">
    <source>
        <dbReference type="ARBA" id="ARBA00022692"/>
    </source>
</evidence>
<reference evidence="7 8" key="1">
    <citation type="submission" date="2016-03" db="EMBL/GenBank/DDBJ databases">
        <title>Acetic acid bacteria sequencing.</title>
        <authorList>
            <person name="Brandt J."/>
            <person name="Jakob F."/>
            <person name="Vogel R.F."/>
        </authorList>
    </citation>
    <scope>NUCLEOTIDE SEQUENCE [LARGE SCALE GENOMIC DNA]</scope>
    <source>
        <strain evidence="7 8">TMW2.1153</strain>
    </source>
</reference>
<dbReference type="Pfam" id="PF02653">
    <property type="entry name" value="BPD_transp_2"/>
    <property type="match status" value="1"/>
</dbReference>
<dbReference type="RefSeq" id="WP_077811880.1">
    <property type="nucleotide sequence ID" value="NZ_CP014692.1"/>
</dbReference>
<feature type="transmembrane region" description="Helical" evidence="6">
    <location>
        <begin position="242"/>
        <end position="263"/>
    </location>
</feature>
<keyword evidence="8" id="KW-1185">Reference proteome</keyword>
<feature type="transmembrane region" description="Helical" evidence="6">
    <location>
        <begin position="6"/>
        <end position="24"/>
    </location>
</feature>
<keyword evidence="3 6" id="KW-0812">Transmembrane</keyword>
<evidence type="ECO:0000256" key="1">
    <source>
        <dbReference type="ARBA" id="ARBA00004651"/>
    </source>
</evidence>
<dbReference type="AlphaFoldDB" id="A0A1U9KDM7"/>
<feature type="transmembrane region" description="Helical" evidence="6">
    <location>
        <begin position="123"/>
        <end position="148"/>
    </location>
</feature>
<dbReference type="CDD" id="cd06581">
    <property type="entry name" value="TM_PBP1_LivM_like"/>
    <property type="match status" value="1"/>
</dbReference>
<evidence type="ECO:0000256" key="5">
    <source>
        <dbReference type="ARBA" id="ARBA00023136"/>
    </source>
</evidence>
<protein>
    <recommendedName>
        <fullName evidence="9">Branched-chain amino acid ABC transporter permease</fullName>
    </recommendedName>
</protein>
<dbReference type="PANTHER" id="PTHR30482">
    <property type="entry name" value="HIGH-AFFINITY BRANCHED-CHAIN AMINO ACID TRANSPORT SYSTEM PERMEASE"/>
    <property type="match status" value="1"/>
</dbReference>
<feature type="transmembrane region" description="Helical" evidence="6">
    <location>
        <begin position="168"/>
        <end position="190"/>
    </location>
</feature>
<dbReference type="GO" id="GO:0015658">
    <property type="term" value="F:branched-chain amino acid transmembrane transporter activity"/>
    <property type="evidence" value="ECO:0007669"/>
    <property type="project" value="InterPro"/>
</dbReference>
<feature type="transmembrane region" description="Helical" evidence="6">
    <location>
        <begin position="196"/>
        <end position="213"/>
    </location>
</feature>
<keyword evidence="4 6" id="KW-1133">Transmembrane helix</keyword>
<evidence type="ECO:0000256" key="2">
    <source>
        <dbReference type="ARBA" id="ARBA00022475"/>
    </source>
</evidence>
<feature type="transmembrane region" description="Helical" evidence="6">
    <location>
        <begin position="56"/>
        <end position="75"/>
    </location>
</feature>
<name>A0A1U9KDM7_ACEAC</name>
<dbReference type="EMBL" id="CP014692">
    <property type="protein sequence ID" value="AQS83839.1"/>
    <property type="molecule type" value="Genomic_DNA"/>
</dbReference>
<evidence type="ECO:0000313" key="8">
    <source>
        <dbReference type="Proteomes" id="UP000188937"/>
    </source>
</evidence>
<dbReference type="InterPro" id="IPR001851">
    <property type="entry name" value="ABC_transp_permease"/>
</dbReference>
<dbReference type="OrthoDB" id="9034298at2"/>
<accession>A0A1U9KDM7</accession>
<dbReference type="Proteomes" id="UP000188937">
    <property type="component" value="Chromosome"/>
</dbReference>
<gene>
    <name evidence="7" type="ORF">A0U92_02560</name>
</gene>
<evidence type="ECO:0000256" key="4">
    <source>
        <dbReference type="ARBA" id="ARBA00022989"/>
    </source>
</evidence>
<evidence type="ECO:0000256" key="6">
    <source>
        <dbReference type="SAM" id="Phobius"/>
    </source>
</evidence>
<sequence>MNAYLSGLLVLYALNLISTLSAFLSLSGGSLNLAIAGYMALGAYITAWLVNSYPVPPFLVMTGGMAACCVLAFVFENLVRSLKGLYYSLASFALSQIVPAVFMNIESLGGAAGYPVAAFIPPWYTWACAGAALACILYLSFTYAALYLNAISHDTLVPALMGIPARPIILSSALISAAFAGLGGGLYALSFGFVEAQHFTIMLSIYAVLTALVGGTQTPWGAPAGAAVLTFAPELFRVSDQWRYVIFAFILLACLYLRPAGLLTSDLFRRKRPERTESERLS</sequence>
<comment type="subcellular location">
    <subcellularLocation>
        <location evidence="1">Cell membrane</location>
        <topology evidence="1">Multi-pass membrane protein</topology>
    </subcellularLocation>
</comment>
<dbReference type="PANTHER" id="PTHR30482:SF10">
    <property type="entry name" value="HIGH-AFFINITY BRANCHED-CHAIN AMINO ACID TRANSPORT PROTEIN BRAE"/>
    <property type="match status" value="1"/>
</dbReference>
<evidence type="ECO:0008006" key="9">
    <source>
        <dbReference type="Google" id="ProtNLM"/>
    </source>
</evidence>
<dbReference type="STRING" id="435.A0U92_02560"/>
<dbReference type="InterPro" id="IPR043428">
    <property type="entry name" value="LivM-like"/>
</dbReference>